<proteinExistence type="predicted"/>
<dbReference type="SUPFAM" id="SSF53795">
    <property type="entry name" value="PEP carboxykinase-like"/>
    <property type="match status" value="1"/>
</dbReference>
<dbReference type="AlphaFoldDB" id="A0A2M7XXX0"/>
<evidence type="ECO:0000313" key="1">
    <source>
        <dbReference type="EMBL" id="PJA55588.1"/>
    </source>
</evidence>
<comment type="caution">
    <text evidence="1">The sequence shown here is derived from an EMBL/GenBank/DDBJ whole genome shotgun (WGS) entry which is preliminary data.</text>
</comment>
<gene>
    <name evidence="1" type="ORF">CO165_02785</name>
</gene>
<dbReference type="InterPro" id="IPR027417">
    <property type="entry name" value="P-loop_NTPase"/>
</dbReference>
<protein>
    <submittedName>
        <fullName evidence="1">Uncharacterized protein</fullName>
    </submittedName>
</protein>
<dbReference type="Gene3D" id="3.40.50.300">
    <property type="entry name" value="P-loop containing nucleotide triphosphate hydrolases"/>
    <property type="match status" value="1"/>
</dbReference>
<dbReference type="EMBL" id="PFWL01000121">
    <property type="protein sequence ID" value="PJA55588.1"/>
    <property type="molecule type" value="Genomic_DNA"/>
</dbReference>
<organism evidence="1 2">
    <name type="scientific">Candidatus Roizmanbacteria bacterium CG_4_9_14_3_um_filter_33_18</name>
    <dbReference type="NCBI Taxonomy" id="1974841"/>
    <lineage>
        <taxon>Bacteria</taxon>
        <taxon>Candidatus Roizmaniibacteriota</taxon>
    </lineage>
</organism>
<sequence>MVINDSENYYLFLRVAGINLGLNIQQKQDFLFLKRKYVDYLSKVDKETYYIDIIFGKKLRREPFSRKSNRLFIFNTIFLQNNFAYFNDIFLQIFIIILNERNGFLVHASTLCYKNKGYVFMGKEGAGKSTIRKICKSIESLSDDIAILKRVKNNYYLYGSPFYQRTKRSYPNKKVLIKGIFNLTQKKYTRIEKLSKFDSFVVLRNNTFFTEASLTQNELINNFLNKVEIFQLDFEKNNEFWKIVSGSDFIFLYKNNFEKFLININEGLSITPEQYQWKSLIANQNFVNHLNVVNDLSWNFEFGDNKTIKLIAKRVCNLRFSGSHTELIRKYLKSKHFNSLVIICLKNNNKFEIIDGNHRVIANTIAKKNCYYKLIYANSQNI</sequence>
<accession>A0A2M7XXX0</accession>
<dbReference type="Proteomes" id="UP000229647">
    <property type="component" value="Unassembled WGS sequence"/>
</dbReference>
<name>A0A2M7XXX0_9BACT</name>
<evidence type="ECO:0000313" key="2">
    <source>
        <dbReference type="Proteomes" id="UP000229647"/>
    </source>
</evidence>
<reference evidence="2" key="1">
    <citation type="submission" date="2017-09" db="EMBL/GenBank/DDBJ databases">
        <title>Depth-based differentiation of microbial function through sediment-hosted aquifers and enrichment of novel symbionts in the deep terrestrial subsurface.</title>
        <authorList>
            <person name="Probst A.J."/>
            <person name="Ladd B."/>
            <person name="Jarett J.K."/>
            <person name="Geller-Mcgrath D.E."/>
            <person name="Sieber C.M.K."/>
            <person name="Emerson J.B."/>
            <person name="Anantharaman K."/>
            <person name="Thomas B.C."/>
            <person name="Malmstrom R."/>
            <person name="Stieglmeier M."/>
            <person name="Klingl A."/>
            <person name="Woyke T."/>
            <person name="Ryan C.M."/>
            <person name="Banfield J.F."/>
        </authorList>
    </citation>
    <scope>NUCLEOTIDE SEQUENCE [LARGE SCALE GENOMIC DNA]</scope>
</reference>